<evidence type="ECO:0000313" key="2">
    <source>
        <dbReference type="Proteomes" id="UP001288944"/>
    </source>
</evidence>
<dbReference type="EMBL" id="WNUR01000786">
    <property type="protein sequence ID" value="MDZ7543076.1"/>
    <property type="molecule type" value="Genomic_DNA"/>
</dbReference>
<gene>
    <name evidence="1" type="ORF">GNF83_18225</name>
</gene>
<name>A0AAW9K8Z4_CLOPF</name>
<reference evidence="1" key="1">
    <citation type="submission" date="2019-11" db="EMBL/GenBank/DDBJ databases">
        <title>Characterization of Clostridium perfringens isolates from swine manure treated agricultural soils.</title>
        <authorList>
            <person name="Wushke S.T."/>
        </authorList>
    </citation>
    <scope>NUCLEOTIDE SEQUENCE</scope>
    <source>
        <strain evidence="1">X62</strain>
    </source>
</reference>
<proteinExistence type="predicted"/>
<dbReference type="AlphaFoldDB" id="A0AAW9K8Z4"/>
<evidence type="ECO:0000313" key="1">
    <source>
        <dbReference type="EMBL" id="MDZ7543076.1"/>
    </source>
</evidence>
<accession>A0AAW9K8Z4</accession>
<organism evidence="1 2">
    <name type="scientific">Clostridium perfringens</name>
    <dbReference type="NCBI Taxonomy" id="1502"/>
    <lineage>
        <taxon>Bacteria</taxon>
        <taxon>Bacillati</taxon>
        <taxon>Bacillota</taxon>
        <taxon>Clostridia</taxon>
        <taxon>Eubacteriales</taxon>
        <taxon>Clostridiaceae</taxon>
        <taxon>Clostridium</taxon>
    </lineage>
</organism>
<comment type="caution">
    <text evidence="1">The sequence shown here is derived from an EMBL/GenBank/DDBJ whole genome shotgun (WGS) entry which is preliminary data.</text>
</comment>
<sequence length="88" mass="10228">MNIKQANALKFYQAVGYLEDCSDTIIKNSQGDILEVGYMITSESEFITYNYEEKLIKFYVDDKVVFSFDKESPIIVMFESLLISMNEK</sequence>
<dbReference type="Proteomes" id="UP001288944">
    <property type="component" value="Unassembled WGS sequence"/>
</dbReference>
<protein>
    <submittedName>
        <fullName evidence="1">Uncharacterized protein</fullName>
    </submittedName>
</protein>